<keyword evidence="6" id="KW-0239">DNA-directed DNA polymerase</keyword>
<dbReference type="SUPFAM" id="SSF53098">
    <property type="entry name" value="Ribonuclease H-like"/>
    <property type="match status" value="1"/>
</dbReference>
<evidence type="ECO:0000256" key="5">
    <source>
        <dbReference type="ARBA" id="ARBA00022705"/>
    </source>
</evidence>
<dbReference type="GO" id="GO:0000166">
    <property type="term" value="F:nucleotide binding"/>
    <property type="evidence" value="ECO:0007669"/>
    <property type="project" value="InterPro"/>
</dbReference>
<name>A0AAV6UWG8_9ARAC</name>
<dbReference type="PANTHER" id="PTHR33568:SF3">
    <property type="entry name" value="DNA-DIRECTED DNA POLYMERASE"/>
    <property type="match status" value="1"/>
</dbReference>
<evidence type="ECO:0000256" key="4">
    <source>
        <dbReference type="ARBA" id="ARBA00022695"/>
    </source>
</evidence>
<keyword evidence="7" id="KW-0238">DNA-binding</keyword>
<dbReference type="AlphaFoldDB" id="A0AAV6UWG8"/>
<comment type="similarity">
    <text evidence="1">Belongs to the DNA polymerase type-B family.</text>
</comment>
<evidence type="ECO:0000256" key="8">
    <source>
        <dbReference type="ARBA" id="ARBA00049244"/>
    </source>
</evidence>
<keyword evidence="3" id="KW-0808">Transferase</keyword>
<evidence type="ECO:0000313" key="10">
    <source>
        <dbReference type="EMBL" id="KAG8188727.1"/>
    </source>
</evidence>
<dbReference type="GO" id="GO:0006260">
    <property type="term" value="P:DNA replication"/>
    <property type="evidence" value="ECO:0007669"/>
    <property type="project" value="UniProtKB-KW"/>
</dbReference>
<keyword evidence="11" id="KW-1185">Reference proteome</keyword>
<dbReference type="Pfam" id="PF03175">
    <property type="entry name" value="DNA_pol_B_2"/>
    <property type="match status" value="1"/>
</dbReference>
<evidence type="ECO:0000256" key="1">
    <source>
        <dbReference type="ARBA" id="ARBA00005755"/>
    </source>
</evidence>
<protein>
    <recommendedName>
        <fullName evidence="2">DNA-directed DNA polymerase</fullName>
        <ecNumber evidence="2">2.7.7.7</ecNumber>
    </recommendedName>
</protein>
<sequence>MKGFDGQFIRKWLLDNGFEPKVIPQGSKLMSVEVTPLQMRFIDSFNFLPMGLSKLPKTFGKEEITKGYLPPLFNKPENQNYVGELPDAHFYNPDFFSMSSSKRTKFYTWHNERK</sequence>
<dbReference type="InterPro" id="IPR036397">
    <property type="entry name" value="RNaseH_sf"/>
</dbReference>
<evidence type="ECO:0000256" key="2">
    <source>
        <dbReference type="ARBA" id="ARBA00012417"/>
    </source>
</evidence>
<dbReference type="PANTHER" id="PTHR33568">
    <property type="entry name" value="DNA POLYMERASE"/>
    <property type="match status" value="1"/>
</dbReference>
<evidence type="ECO:0000313" key="11">
    <source>
        <dbReference type="Proteomes" id="UP000827092"/>
    </source>
</evidence>
<dbReference type="GO" id="GO:0003887">
    <property type="term" value="F:DNA-directed DNA polymerase activity"/>
    <property type="evidence" value="ECO:0007669"/>
    <property type="project" value="UniProtKB-KW"/>
</dbReference>
<comment type="catalytic activity">
    <reaction evidence="8">
        <text>DNA(n) + a 2'-deoxyribonucleoside 5'-triphosphate = DNA(n+1) + diphosphate</text>
        <dbReference type="Rhea" id="RHEA:22508"/>
        <dbReference type="Rhea" id="RHEA-COMP:17339"/>
        <dbReference type="Rhea" id="RHEA-COMP:17340"/>
        <dbReference type="ChEBI" id="CHEBI:33019"/>
        <dbReference type="ChEBI" id="CHEBI:61560"/>
        <dbReference type="ChEBI" id="CHEBI:173112"/>
        <dbReference type="EC" id="2.7.7.7"/>
    </reaction>
</comment>
<keyword evidence="5" id="KW-0235">DNA replication</keyword>
<organism evidence="10 11">
    <name type="scientific">Oedothorax gibbosus</name>
    <dbReference type="NCBI Taxonomy" id="931172"/>
    <lineage>
        <taxon>Eukaryota</taxon>
        <taxon>Metazoa</taxon>
        <taxon>Ecdysozoa</taxon>
        <taxon>Arthropoda</taxon>
        <taxon>Chelicerata</taxon>
        <taxon>Arachnida</taxon>
        <taxon>Araneae</taxon>
        <taxon>Araneomorphae</taxon>
        <taxon>Entelegynae</taxon>
        <taxon>Araneoidea</taxon>
        <taxon>Linyphiidae</taxon>
        <taxon>Erigoninae</taxon>
        <taxon>Oedothorax</taxon>
    </lineage>
</organism>
<gene>
    <name evidence="10" type="ORF">JTE90_023072</name>
</gene>
<reference evidence="10 11" key="1">
    <citation type="journal article" date="2022" name="Nat. Ecol. Evol.">
        <title>A masculinizing supergene underlies an exaggerated male reproductive morph in a spider.</title>
        <authorList>
            <person name="Hendrickx F."/>
            <person name="De Corte Z."/>
            <person name="Sonet G."/>
            <person name="Van Belleghem S.M."/>
            <person name="Kostlbacher S."/>
            <person name="Vangestel C."/>
        </authorList>
    </citation>
    <scope>NUCLEOTIDE SEQUENCE [LARGE SCALE GENOMIC DNA]</scope>
    <source>
        <strain evidence="10">W744_W776</strain>
    </source>
</reference>
<comment type="caution">
    <text evidence="10">The sequence shown here is derived from an EMBL/GenBank/DDBJ whole genome shotgun (WGS) entry which is preliminary data.</text>
</comment>
<dbReference type="InterPro" id="IPR012337">
    <property type="entry name" value="RNaseH-like_sf"/>
</dbReference>
<accession>A0AAV6UWG8</accession>
<proteinExistence type="inferred from homology"/>
<evidence type="ECO:0000256" key="7">
    <source>
        <dbReference type="ARBA" id="ARBA00023125"/>
    </source>
</evidence>
<dbReference type="EC" id="2.7.7.7" evidence="2"/>
<dbReference type="Proteomes" id="UP000827092">
    <property type="component" value="Unassembled WGS sequence"/>
</dbReference>
<evidence type="ECO:0000256" key="3">
    <source>
        <dbReference type="ARBA" id="ARBA00022679"/>
    </source>
</evidence>
<dbReference type="InterPro" id="IPR004868">
    <property type="entry name" value="DNA-dir_DNA_pol_B_mt/vir"/>
</dbReference>
<evidence type="ECO:0000259" key="9">
    <source>
        <dbReference type="Pfam" id="PF03175"/>
    </source>
</evidence>
<dbReference type="GO" id="GO:0003677">
    <property type="term" value="F:DNA binding"/>
    <property type="evidence" value="ECO:0007669"/>
    <property type="project" value="UniProtKB-KW"/>
</dbReference>
<dbReference type="EMBL" id="JAFNEN010000232">
    <property type="protein sequence ID" value="KAG8188727.1"/>
    <property type="molecule type" value="Genomic_DNA"/>
</dbReference>
<keyword evidence="4" id="KW-0548">Nucleotidyltransferase</keyword>
<evidence type="ECO:0000256" key="6">
    <source>
        <dbReference type="ARBA" id="ARBA00022932"/>
    </source>
</evidence>
<feature type="domain" description="DNA-directed DNA polymerase family B mitochondria/virus" evidence="9">
    <location>
        <begin position="2"/>
        <end position="97"/>
    </location>
</feature>
<dbReference type="Gene3D" id="3.30.420.10">
    <property type="entry name" value="Ribonuclease H-like superfamily/Ribonuclease H"/>
    <property type="match status" value="1"/>
</dbReference>